<dbReference type="AlphaFoldDB" id="A0A4Y2PIG1"/>
<dbReference type="OrthoDB" id="412155at2759"/>
<feature type="region of interest" description="Disordered" evidence="1">
    <location>
        <begin position="142"/>
        <end position="167"/>
    </location>
</feature>
<proteinExistence type="predicted"/>
<dbReference type="EMBL" id="BGPR01011533">
    <property type="protein sequence ID" value="GBN51765.1"/>
    <property type="molecule type" value="Genomic_DNA"/>
</dbReference>
<dbReference type="Proteomes" id="UP000499080">
    <property type="component" value="Unassembled WGS sequence"/>
</dbReference>
<evidence type="ECO:0000313" key="3">
    <source>
        <dbReference type="Proteomes" id="UP000499080"/>
    </source>
</evidence>
<name>A0A4Y2PIG1_ARAVE</name>
<organism evidence="2 3">
    <name type="scientific">Araneus ventricosus</name>
    <name type="common">Orbweaver spider</name>
    <name type="synonym">Epeira ventricosa</name>
    <dbReference type="NCBI Taxonomy" id="182803"/>
    <lineage>
        <taxon>Eukaryota</taxon>
        <taxon>Metazoa</taxon>
        <taxon>Ecdysozoa</taxon>
        <taxon>Arthropoda</taxon>
        <taxon>Chelicerata</taxon>
        <taxon>Arachnida</taxon>
        <taxon>Araneae</taxon>
        <taxon>Araneomorphae</taxon>
        <taxon>Entelegynae</taxon>
        <taxon>Araneoidea</taxon>
        <taxon>Araneidae</taxon>
        <taxon>Araneus</taxon>
    </lineage>
</organism>
<comment type="caution">
    <text evidence="2">The sequence shown here is derived from an EMBL/GenBank/DDBJ whole genome shotgun (WGS) entry which is preliminary data.</text>
</comment>
<sequence length="190" mass="21864">MYTRTERWAAHYFKKFDFEEELADGTLFEGETWWILEESSERTTTAVLSLLGDDGIQEKIFLKGGLRVYVKPESHVFGELPPAWVLYGDQGNRWLRGNITLPHISENFQWKINQNISTQGLHRPARMYTEISENHPLTRHRVARQHGHSCERHTPATDRPPPSQQDTSPFGYCCAAGKLANNPKPVSKCR</sequence>
<gene>
    <name evidence="2" type="ORF">AVEN_52942_1</name>
</gene>
<reference evidence="2 3" key="1">
    <citation type="journal article" date="2019" name="Sci. Rep.">
        <title>Orb-weaving spider Araneus ventricosus genome elucidates the spidroin gene catalogue.</title>
        <authorList>
            <person name="Kono N."/>
            <person name="Nakamura H."/>
            <person name="Ohtoshi R."/>
            <person name="Moran D.A.P."/>
            <person name="Shinohara A."/>
            <person name="Yoshida Y."/>
            <person name="Fujiwara M."/>
            <person name="Mori M."/>
            <person name="Tomita M."/>
            <person name="Arakawa K."/>
        </authorList>
    </citation>
    <scope>NUCLEOTIDE SEQUENCE [LARGE SCALE GENOMIC DNA]</scope>
</reference>
<keyword evidence="3" id="KW-1185">Reference proteome</keyword>
<protein>
    <submittedName>
        <fullName evidence="2">Uncharacterized protein</fullName>
    </submittedName>
</protein>
<accession>A0A4Y2PIG1</accession>
<evidence type="ECO:0000313" key="2">
    <source>
        <dbReference type="EMBL" id="GBN51765.1"/>
    </source>
</evidence>
<evidence type="ECO:0000256" key="1">
    <source>
        <dbReference type="SAM" id="MobiDB-lite"/>
    </source>
</evidence>